<evidence type="ECO:0000256" key="2">
    <source>
        <dbReference type="ARBA" id="ARBA00022448"/>
    </source>
</evidence>
<dbReference type="InterPro" id="IPR010290">
    <property type="entry name" value="TM_effector"/>
</dbReference>
<keyword evidence="2" id="KW-0813">Transport</keyword>
<evidence type="ECO:0000313" key="9">
    <source>
        <dbReference type="EMBL" id="MBB5867081.1"/>
    </source>
</evidence>
<evidence type="ECO:0000256" key="3">
    <source>
        <dbReference type="ARBA" id="ARBA00022475"/>
    </source>
</evidence>
<organism evidence="9 10">
    <name type="scientific">Allocatelliglobosispora scoriae</name>
    <dbReference type="NCBI Taxonomy" id="643052"/>
    <lineage>
        <taxon>Bacteria</taxon>
        <taxon>Bacillati</taxon>
        <taxon>Actinomycetota</taxon>
        <taxon>Actinomycetes</taxon>
        <taxon>Micromonosporales</taxon>
        <taxon>Micromonosporaceae</taxon>
        <taxon>Allocatelliglobosispora</taxon>
    </lineage>
</organism>
<evidence type="ECO:0000256" key="7">
    <source>
        <dbReference type="SAM" id="Phobius"/>
    </source>
</evidence>
<comment type="caution">
    <text evidence="9">The sequence shown here is derived from an EMBL/GenBank/DDBJ whole genome shotgun (WGS) entry which is preliminary data.</text>
</comment>
<evidence type="ECO:0000256" key="6">
    <source>
        <dbReference type="ARBA" id="ARBA00023136"/>
    </source>
</evidence>
<dbReference type="InterPro" id="IPR020846">
    <property type="entry name" value="MFS_dom"/>
</dbReference>
<dbReference type="Proteomes" id="UP000587527">
    <property type="component" value="Unassembled WGS sequence"/>
</dbReference>
<feature type="transmembrane region" description="Helical" evidence="7">
    <location>
        <begin position="57"/>
        <end position="82"/>
    </location>
</feature>
<feature type="transmembrane region" description="Helical" evidence="7">
    <location>
        <begin position="397"/>
        <end position="416"/>
    </location>
</feature>
<feature type="transmembrane region" description="Helical" evidence="7">
    <location>
        <begin position="304"/>
        <end position="321"/>
    </location>
</feature>
<dbReference type="SUPFAM" id="SSF103473">
    <property type="entry name" value="MFS general substrate transporter"/>
    <property type="match status" value="1"/>
</dbReference>
<feature type="transmembrane region" description="Helical" evidence="7">
    <location>
        <begin position="249"/>
        <end position="267"/>
    </location>
</feature>
<keyword evidence="10" id="KW-1185">Reference proteome</keyword>
<keyword evidence="6 7" id="KW-0472">Membrane</keyword>
<dbReference type="AlphaFoldDB" id="A0A841BJK3"/>
<feature type="domain" description="Major facilitator superfamily (MFS) profile" evidence="8">
    <location>
        <begin position="25"/>
        <end position="419"/>
    </location>
</feature>
<evidence type="ECO:0000259" key="8">
    <source>
        <dbReference type="PROSITE" id="PS50850"/>
    </source>
</evidence>
<dbReference type="RefSeq" id="WP_184831403.1">
    <property type="nucleotide sequence ID" value="NZ_JACHMN010000001.1"/>
</dbReference>
<proteinExistence type="predicted"/>
<keyword evidence="5 7" id="KW-1133">Transmembrane helix</keyword>
<gene>
    <name evidence="9" type="ORF">F4553_000460</name>
</gene>
<accession>A0A841BJK3</accession>
<evidence type="ECO:0000256" key="4">
    <source>
        <dbReference type="ARBA" id="ARBA00022692"/>
    </source>
</evidence>
<feature type="transmembrane region" description="Helical" evidence="7">
    <location>
        <begin position="28"/>
        <end position="51"/>
    </location>
</feature>
<feature type="transmembrane region" description="Helical" evidence="7">
    <location>
        <begin position="183"/>
        <end position="204"/>
    </location>
</feature>
<evidence type="ECO:0000256" key="1">
    <source>
        <dbReference type="ARBA" id="ARBA00004651"/>
    </source>
</evidence>
<dbReference type="PANTHER" id="PTHR23513">
    <property type="entry name" value="INTEGRAL MEMBRANE EFFLUX PROTEIN-RELATED"/>
    <property type="match status" value="1"/>
</dbReference>
<feature type="transmembrane region" description="Helical" evidence="7">
    <location>
        <begin position="94"/>
        <end position="115"/>
    </location>
</feature>
<reference evidence="9 10" key="1">
    <citation type="submission" date="2020-08" db="EMBL/GenBank/DDBJ databases">
        <title>Sequencing the genomes of 1000 actinobacteria strains.</title>
        <authorList>
            <person name="Klenk H.-P."/>
        </authorList>
    </citation>
    <scope>NUCLEOTIDE SEQUENCE [LARGE SCALE GENOMIC DNA]</scope>
    <source>
        <strain evidence="9 10">DSM 45362</strain>
    </source>
</reference>
<sequence length="429" mass="44258">MTAVIEAPVVPVTPARRPSLWKHRDFRLLWFGESVSVLGNAISGIALPLVALELLHAGPLAVGLLGAASWLPWLVLGLPAGAWIDRLPRRPTMIIANVVSFVLVLSVPVAAWLGVLTLVHLLAVALLGGATGVFFSPAYSAYLPTLIESEDLGEGNAKLQGSAQVAVVSGSSIGGLLTQAMTAVLGLAADAITYVVSTVCLLAIRTKEPAMPKAAERTTTLRQEIRDGFRFLIRDPYLRIMTIGASVDNLLLTAGHTLLVVFLIQTVGASPGMVGLLLAADCAGGVLGAVIANKVSRTLGSARALLAFSLLTAPFGLLIPLTGSGPALGFFAAGLLIPAAGIVAVNVIGGAFRQTYCPPDMLGRISTSGSFIAFGLIPIGALLGGALGTFIGVRETLWIVLALGAVGKLILLFGPIRKTRDLPTAPANA</sequence>
<dbReference type="GO" id="GO:0005886">
    <property type="term" value="C:plasma membrane"/>
    <property type="evidence" value="ECO:0007669"/>
    <property type="project" value="UniProtKB-SubCell"/>
</dbReference>
<dbReference type="InterPro" id="IPR022324">
    <property type="entry name" value="Bacilysin_exporter_BacE_put"/>
</dbReference>
<comment type="subcellular location">
    <subcellularLocation>
        <location evidence="1">Cell membrane</location>
        <topology evidence="1">Multi-pass membrane protein</topology>
    </subcellularLocation>
</comment>
<feature type="transmembrane region" description="Helical" evidence="7">
    <location>
        <begin position="273"/>
        <end position="292"/>
    </location>
</feature>
<protein>
    <submittedName>
        <fullName evidence="9">MFS family permease</fullName>
    </submittedName>
</protein>
<dbReference type="PANTHER" id="PTHR23513:SF6">
    <property type="entry name" value="MAJOR FACILITATOR SUPERFAMILY ASSOCIATED DOMAIN-CONTAINING PROTEIN"/>
    <property type="match status" value="1"/>
</dbReference>
<dbReference type="EMBL" id="JACHMN010000001">
    <property type="protein sequence ID" value="MBB5867081.1"/>
    <property type="molecule type" value="Genomic_DNA"/>
</dbReference>
<dbReference type="Pfam" id="PF05977">
    <property type="entry name" value="MFS_3"/>
    <property type="match status" value="1"/>
</dbReference>
<dbReference type="InterPro" id="IPR036259">
    <property type="entry name" value="MFS_trans_sf"/>
</dbReference>
<name>A0A841BJK3_9ACTN</name>
<dbReference type="Gene3D" id="1.20.1250.20">
    <property type="entry name" value="MFS general substrate transporter like domains"/>
    <property type="match status" value="1"/>
</dbReference>
<dbReference type="CDD" id="cd06173">
    <property type="entry name" value="MFS_MefA_like"/>
    <property type="match status" value="1"/>
</dbReference>
<feature type="transmembrane region" description="Helical" evidence="7">
    <location>
        <begin position="121"/>
        <end position="147"/>
    </location>
</feature>
<dbReference type="PRINTS" id="PR01988">
    <property type="entry name" value="EXPORTERBACE"/>
</dbReference>
<evidence type="ECO:0000256" key="5">
    <source>
        <dbReference type="ARBA" id="ARBA00022989"/>
    </source>
</evidence>
<dbReference type="PROSITE" id="PS50850">
    <property type="entry name" value="MFS"/>
    <property type="match status" value="1"/>
</dbReference>
<feature type="transmembrane region" description="Helical" evidence="7">
    <location>
        <begin position="370"/>
        <end position="391"/>
    </location>
</feature>
<keyword evidence="3" id="KW-1003">Cell membrane</keyword>
<dbReference type="GO" id="GO:0022857">
    <property type="term" value="F:transmembrane transporter activity"/>
    <property type="evidence" value="ECO:0007669"/>
    <property type="project" value="InterPro"/>
</dbReference>
<feature type="transmembrane region" description="Helical" evidence="7">
    <location>
        <begin position="327"/>
        <end position="349"/>
    </location>
</feature>
<keyword evidence="4 7" id="KW-0812">Transmembrane</keyword>
<evidence type="ECO:0000313" key="10">
    <source>
        <dbReference type="Proteomes" id="UP000587527"/>
    </source>
</evidence>